<dbReference type="Gene3D" id="2.70.130.10">
    <property type="entry name" value="Mannose-6-phosphate receptor binding domain"/>
    <property type="match status" value="1"/>
</dbReference>
<gene>
    <name evidence="3" type="ORF">M0811_02464</name>
</gene>
<evidence type="ECO:0000256" key="1">
    <source>
        <dbReference type="SAM" id="Phobius"/>
    </source>
</evidence>
<name>A0A9Q0R6N6_ANAIG</name>
<dbReference type="EMBL" id="JAPDFW010000114">
    <property type="protein sequence ID" value="KAJ5068531.1"/>
    <property type="molecule type" value="Genomic_DNA"/>
</dbReference>
<feature type="chain" id="PRO_5040254664" evidence="2">
    <location>
        <begin position="24"/>
        <end position="408"/>
    </location>
</feature>
<keyword evidence="1" id="KW-0472">Membrane</keyword>
<reference evidence="3" key="1">
    <citation type="submission" date="2022-10" db="EMBL/GenBank/DDBJ databases">
        <title>Novel sulphate-reducing endosymbionts in the free-living metamonad Anaeramoeba.</title>
        <authorList>
            <person name="Jerlstrom-Hultqvist J."/>
            <person name="Cepicka I."/>
            <person name="Gallot-Lavallee L."/>
            <person name="Salas-Leiva D."/>
            <person name="Curtis B.A."/>
            <person name="Zahonova K."/>
            <person name="Pipaliya S."/>
            <person name="Dacks J."/>
            <person name="Roger A.J."/>
        </authorList>
    </citation>
    <scope>NUCLEOTIDE SEQUENCE</scope>
    <source>
        <strain evidence="3">BMAN</strain>
    </source>
</reference>
<keyword evidence="4" id="KW-1185">Reference proteome</keyword>
<dbReference type="Proteomes" id="UP001149090">
    <property type="component" value="Unassembled WGS sequence"/>
</dbReference>
<accession>A0A9Q0R6N6</accession>
<evidence type="ECO:0000313" key="4">
    <source>
        <dbReference type="Proteomes" id="UP001149090"/>
    </source>
</evidence>
<dbReference type="AlphaFoldDB" id="A0A9Q0R6N6"/>
<organism evidence="3 4">
    <name type="scientific">Anaeramoeba ignava</name>
    <name type="common">Anaerobic marine amoeba</name>
    <dbReference type="NCBI Taxonomy" id="1746090"/>
    <lineage>
        <taxon>Eukaryota</taxon>
        <taxon>Metamonada</taxon>
        <taxon>Anaeramoebidae</taxon>
        <taxon>Anaeramoeba</taxon>
    </lineage>
</organism>
<keyword evidence="1" id="KW-1133">Transmembrane helix</keyword>
<dbReference type="OrthoDB" id="10558792at2759"/>
<feature type="signal peptide" evidence="2">
    <location>
        <begin position="1"/>
        <end position="23"/>
    </location>
</feature>
<feature type="transmembrane region" description="Helical" evidence="1">
    <location>
        <begin position="375"/>
        <end position="395"/>
    </location>
</feature>
<protein>
    <submittedName>
        <fullName evidence="3">Uncharacterized protein</fullName>
    </submittedName>
</protein>
<keyword evidence="2" id="KW-0732">Signal</keyword>
<evidence type="ECO:0000256" key="2">
    <source>
        <dbReference type="SAM" id="SignalP"/>
    </source>
</evidence>
<sequence length="408" mass="45595">MRTFLSIFFFAFIILTTIQEANADTCVWQPSTHVYNFTTTRRSYSNYQYFDTEEDILFELNLCGSLNSIDNTLCPCCDTTSAPYTGYTMDTGQQCTSWGMSNNTEGWQYIDDDLPGVGVILSYYILTSLGHVQRSMSYNMFCNDNEFFQIISAFIYDTMPPHIHVNVATMYACLEPTPSPEPSPTPAPTFCKTFIGNELFDLSDLSKEWYYYDPWNNGQYYLYICGNVGSDTNCTCCVSNTSTGWLLDDTNSCSMLGYLNTSTWGYLQGSENPEDGISLTYRKTTSLGHVSHTLRWDFVCDSDASTGEIIDVEEYSILPGLTEVTFVSNRACPLDPFSPTPVPTPCPSWVPCPDISCSPIPTTASSSSTTGMKGGYVFLVVCMAGAATFIGGWFVHKYRNDRNQYANL</sequence>
<dbReference type="SUPFAM" id="SSF50911">
    <property type="entry name" value="Mannose 6-phosphate receptor domain"/>
    <property type="match status" value="1"/>
</dbReference>
<keyword evidence="1" id="KW-0812">Transmembrane</keyword>
<evidence type="ECO:0000313" key="3">
    <source>
        <dbReference type="EMBL" id="KAJ5068531.1"/>
    </source>
</evidence>
<comment type="caution">
    <text evidence="3">The sequence shown here is derived from an EMBL/GenBank/DDBJ whole genome shotgun (WGS) entry which is preliminary data.</text>
</comment>
<proteinExistence type="predicted"/>
<dbReference type="InterPro" id="IPR009011">
    <property type="entry name" value="Man6P_isomerase_rcpt-bd_dom_sf"/>
</dbReference>